<evidence type="ECO:0000256" key="3">
    <source>
        <dbReference type="ARBA" id="ARBA00022833"/>
    </source>
</evidence>
<reference evidence="6 7" key="1">
    <citation type="submission" date="2015-04" db="EMBL/GenBank/DDBJ databases">
        <title>Complete genome sequence of Schizopora paradoxa KUC8140, a cosmopolitan wood degrader in East Asia.</title>
        <authorList>
            <consortium name="DOE Joint Genome Institute"/>
            <person name="Min B."/>
            <person name="Park H."/>
            <person name="Jang Y."/>
            <person name="Kim J.-J."/>
            <person name="Kim K.H."/>
            <person name="Pangilinan J."/>
            <person name="Lipzen A."/>
            <person name="Riley R."/>
            <person name="Grigoriev I.V."/>
            <person name="Spatafora J.W."/>
            <person name="Choi I.-G."/>
        </authorList>
    </citation>
    <scope>NUCLEOTIDE SEQUENCE [LARGE SCALE GENOMIC DNA]</scope>
    <source>
        <strain evidence="6 7">KUC8140</strain>
    </source>
</reference>
<dbReference type="SUPFAM" id="SSF144232">
    <property type="entry name" value="HIT/MYND zinc finger-like"/>
    <property type="match status" value="1"/>
</dbReference>
<keyword evidence="7" id="KW-1185">Reference proteome</keyword>
<dbReference type="Gene3D" id="6.10.140.2220">
    <property type="match status" value="1"/>
</dbReference>
<sequence length="477" mass="54059">MAIRQLRTIADLVSLEDSSEDDKKAIIPPLEVLLILAQDSTLFKILVEGGGLATIFKSAVTLFEGTSPHELAAKKGSNFHVKDFFHNLFTMLKNLSMQIMECVAPISDAIDAGMLRIVAHACDTLDLLNKNTTFFITGILFRFIRLLLVHSSIMLATAREIKRLRTMPCAKKLTSGVFRDEWCSFQDAVLVHYTMLRYREIVLSETQKRRQCDGCQKMDFKDSFQCCGKCKNAFYCSKECQLKSWKGGHKEQCNDLVGSRGKDVVGTKNISYLLALELKRHWPSIQRNPTVERAPFSQLVFDLNWTSMSVPPMKFKVYTIDQLMKKLVSERDFTEISMLKEMQTLTEGSMNALAVTRISVITGYSTRTSYSTIGKTELLSSKLERPADAEVRFTRPVALDADDSDKELTDCIWDEVDEAIHRLGLPKDGSLLVEDAQGKQVHAFTMIDRVLRSPTFPIPMNIRLAKSFEQFKNHQSH</sequence>
<dbReference type="EMBL" id="KQ085882">
    <property type="protein sequence ID" value="KLO20610.1"/>
    <property type="molecule type" value="Genomic_DNA"/>
</dbReference>
<dbReference type="InParanoid" id="A0A0H2S8J7"/>
<evidence type="ECO:0000256" key="2">
    <source>
        <dbReference type="ARBA" id="ARBA00022771"/>
    </source>
</evidence>
<evidence type="ECO:0000256" key="1">
    <source>
        <dbReference type="ARBA" id="ARBA00022723"/>
    </source>
</evidence>
<keyword evidence="2 4" id="KW-0863">Zinc-finger</keyword>
<dbReference type="STRING" id="27342.A0A0H2S8J7"/>
<dbReference type="Gene3D" id="1.10.220.160">
    <property type="match status" value="1"/>
</dbReference>
<dbReference type="Proteomes" id="UP000053477">
    <property type="component" value="Unassembled WGS sequence"/>
</dbReference>
<evidence type="ECO:0000256" key="4">
    <source>
        <dbReference type="PROSITE-ProRule" id="PRU00134"/>
    </source>
</evidence>
<protein>
    <recommendedName>
        <fullName evidence="5">MYND-type domain-containing protein</fullName>
    </recommendedName>
</protein>
<dbReference type="OrthoDB" id="341421at2759"/>
<dbReference type="GO" id="GO:0008270">
    <property type="term" value="F:zinc ion binding"/>
    <property type="evidence" value="ECO:0007669"/>
    <property type="project" value="UniProtKB-KW"/>
</dbReference>
<dbReference type="PROSITE" id="PS01360">
    <property type="entry name" value="ZF_MYND_1"/>
    <property type="match status" value="1"/>
</dbReference>
<organism evidence="6 7">
    <name type="scientific">Schizopora paradoxa</name>
    <dbReference type="NCBI Taxonomy" id="27342"/>
    <lineage>
        <taxon>Eukaryota</taxon>
        <taxon>Fungi</taxon>
        <taxon>Dikarya</taxon>
        <taxon>Basidiomycota</taxon>
        <taxon>Agaricomycotina</taxon>
        <taxon>Agaricomycetes</taxon>
        <taxon>Hymenochaetales</taxon>
        <taxon>Schizoporaceae</taxon>
        <taxon>Schizopora</taxon>
    </lineage>
</organism>
<accession>A0A0H2S8J7</accession>
<gene>
    <name evidence="6" type="ORF">SCHPADRAFT_897875</name>
</gene>
<keyword evidence="1" id="KW-0479">Metal-binding</keyword>
<name>A0A0H2S8J7_9AGAM</name>
<keyword evidence="3" id="KW-0862">Zinc</keyword>
<feature type="domain" description="MYND-type" evidence="5">
    <location>
        <begin position="212"/>
        <end position="253"/>
    </location>
</feature>
<dbReference type="AlphaFoldDB" id="A0A0H2S8J7"/>
<evidence type="ECO:0000259" key="5">
    <source>
        <dbReference type="PROSITE" id="PS50865"/>
    </source>
</evidence>
<evidence type="ECO:0000313" key="7">
    <source>
        <dbReference type="Proteomes" id="UP000053477"/>
    </source>
</evidence>
<dbReference type="InterPro" id="IPR002893">
    <property type="entry name" value="Znf_MYND"/>
</dbReference>
<dbReference type="Pfam" id="PF01753">
    <property type="entry name" value="zf-MYND"/>
    <property type="match status" value="1"/>
</dbReference>
<dbReference type="PROSITE" id="PS50865">
    <property type="entry name" value="ZF_MYND_2"/>
    <property type="match status" value="1"/>
</dbReference>
<proteinExistence type="predicted"/>
<evidence type="ECO:0000313" key="6">
    <source>
        <dbReference type="EMBL" id="KLO20610.1"/>
    </source>
</evidence>